<dbReference type="PRINTS" id="PR00081">
    <property type="entry name" value="GDHRDH"/>
</dbReference>
<dbReference type="Proteomes" id="UP000734854">
    <property type="component" value="Unassembled WGS sequence"/>
</dbReference>
<dbReference type="SUPFAM" id="SSF51735">
    <property type="entry name" value="NAD(P)-binding Rossmann-fold domains"/>
    <property type="match status" value="1"/>
</dbReference>
<dbReference type="InterPro" id="IPR036291">
    <property type="entry name" value="NAD(P)-bd_dom_sf"/>
</dbReference>
<dbReference type="Gene3D" id="3.40.50.720">
    <property type="entry name" value="NAD(P)-binding Rossmann-like Domain"/>
    <property type="match status" value="1"/>
</dbReference>
<reference evidence="3 4" key="1">
    <citation type="submission" date="2020-08" db="EMBL/GenBank/DDBJ databases">
        <title>Plant Genome Project.</title>
        <authorList>
            <person name="Zhang R.-G."/>
        </authorList>
    </citation>
    <scope>NUCLEOTIDE SEQUENCE [LARGE SCALE GENOMIC DNA]</scope>
    <source>
        <tissue evidence="3">Rhizome</tissue>
    </source>
</reference>
<sequence>MARNLVLSSHPHHHRDRWPIVVVGNQYRMGIHRGYGSSYGQKGNRVMAMADDRLRSVRSPLLSFSFLPMAADGSSKRLEGKVALVTGGASGIGESIARLFIEHGAKICIVDVQDELGQQVSQRLGGDPHACYFHCDVTVEDDVRRAVDFTAEKYGTIDIMVNNAGITGDKVIDIRDADFNEFKKVFDINVNGVFLGMKHAARIMIPKMKGSIVSLASVSSVIAGAGPHGYTGAKHAVVGLTKSVAAELGRHGIRVNCVSPYAVPTRLSMPYLPESEMQEDALRGFLTFVRSNANLKGVDLMPNDVAEAVLYLATDESKYVSGLNLVIDGGFSIANHTLQVFE</sequence>
<dbReference type="PANTHER" id="PTHR42820">
    <property type="entry name" value="SHORT-CHAIN DEHYDROGENASE REDUCTASE"/>
    <property type="match status" value="1"/>
</dbReference>
<dbReference type="AlphaFoldDB" id="A0A8J5HSW8"/>
<dbReference type="InterPro" id="IPR045309">
    <property type="entry name" value="ABA2-like"/>
</dbReference>
<dbReference type="CDD" id="cd05326">
    <property type="entry name" value="secoisolariciresinol-DH_like_SDR_c"/>
    <property type="match status" value="1"/>
</dbReference>
<evidence type="ECO:0000256" key="1">
    <source>
        <dbReference type="ARBA" id="ARBA00006484"/>
    </source>
</evidence>
<proteinExistence type="inferred from homology"/>
<dbReference type="NCBIfam" id="NF005559">
    <property type="entry name" value="PRK07231.1"/>
    <property type="match status" value="1"/>
</dbReference>
<dbReference type="FunFam" id="3.40.50.720:FF:000084">
    <property type="entry name" value="Short-chain dehydrogenase reductase"/>
    <property type="match status" value="1"/>
</dbReference>
<dbReference type="GO" id="GO:0009688">
    <property type="term" value="P:abscisic acid biosynthetic process"/>
    <property type="evidence" value="ECO:0007669"/>
    <property type="project" value="TreeGrafter"/>
</dbReference>
<dbReference type="Pfam" id="PF13561">
    <property type="entry name" value="adh_short_C2"/>
    <property type="match status" value="1"/>
</dbReference>
<dbReference type="GO" id="GO:0005829">
    <property type="term" value="C:cytosol"/>
    <property type="evidence" value="ECO:0007669"/>
    <property type="project" value="TreeGrafter"/>
</dbReference>
<evidence type="ECO:0000313" key="3">
    <source>
        <dbReference type="EMBL" id="KAG6524314.1"/>
    </source>
</evidence>
<dbReference type="PANTHER" id="PTHR42820:SF1">
    <property type="entry name" value="SHORT-CHAIN DEHYDROGENASE_REDUCTASE FAMILY PROTEIN"/>
    <property type="match status" value="1"/>
</dbReference>
<evidence type="ECO:0008006" key="5">
    <source>
        <dbReference type="Google" id="ProtNLM"/>
    </source>
</evidence>
<gene>
    <name evidence="3" type="ORF">ZIOFF_014220</name>
</gene>
<comment type="caution">
    <text evidence="3">The sequence shown here is derived from an EMBL/GenBank/DDBJ whole genome shotgun (WGS) entry which is preliminary data.</text>
</comment>
<accession>A0A8J5HSW8</accession>
<name>A0A8J5HSW8_ZINOF</name>
<dbReference type="PRINTS" id="PR00080">
    <property type="entry name" value="SDRFAMILY"/>
</dbReference>
<dbReference type="GO" id="GO:0010301">
    <property type="term" value="F:xanthoxin dehydrogenase (NAD+) activity"/>
    <property type="evidence" value="ECO:0007669"/>
    <property type="project" value="TreeGrafter"/>
</dbReference>
<evidence type="ECO:0000313" key="4">
    <source>
        <dbReference type="Proteomes" id="UP000734854"/>
    </source>
</evidence>
<comment type="similarity">
    <text evidence="1">Belongs to the short-chain dehydrogenases/reductases (SDR) family.</text>
</comment>
<dbReference type="InterPro" id="IPR002347">
    <property type="entry name" value="SDR_fam"/>
</dbReference>
<keyword evidence="4" id="KW-1185">Reference proteome</keyword>
<organism evidence="3 4">
    <name type="scientific">Zingiber officinale</name>
    <name type="common">Ginger</name>
    <name type="synonym">Amomum zingiber</name>
    <dbReference type="NCBI Taxonomy" id="94328"/>
    <lineage>
        <taxon>Eukaryota</taxon>
        <taxon>Viridiplantae</taxon>
        <taxon>Streptophyta</taxon>
        <taxon>Embryophyta</taxon>
        <taxon>Tracheophyta</taxon>
        <taxon>Spermatophyta</taxon>
        <taxon>Magnoliopsida</taxon>
        <taxon>Liliopsida</taxon>
        <taxon>Zingiberales</taxon>
        <taxon>Zingiberaceae</taxon>
        <taxon>Zingiber</taxon>
    </lineage>
</organism>
<dbReference type="EMBL" id="JACMSC010000004">
    <property type="protein sequence ID" value="KAG6524314.1"/>
    <property type="molecule type" value="Genomic_DNA"/>
</dbReference>
<evidence type="ECO:0000256" key="2">
    <source>
        <dbReference type="ARBA" id="ARBA00023002"/>
    </source>
</evidence>
<keyword evidence="2" id="KW-0560">Oxidoreductase</keyword>
<protein>
    <recommendedName>
        <fullName evidence="5">Zerumbone synthase</fullName>
    </recommendedName>
</protein>